<dbReference type="Pfam" id="PF13487">
    <property type="entry name" value="HD_5"/>
    <property type="match status" value="1"/>
</dbReference>
<dbReference type="AlphaFoldDB" id="A0A545U8H8"/>
<proteinExistence type="predicted"/>
<feature type="region of interest" description="Disordered" evidence="3">
    <location>
        <begin position="1"/>
        <end position="22"/>
    </location>
</feature>
<dbReference type="InterPro" id="IPR037522">
    <property type="entry name" value="HD_GYP_dom"/>
</dbReference>
<dbReference type="Gene3D" id="1.10.3210.10">
    <property type="entry name" value="Hypothetical protein af1432"/>
    <property type="match status" value="1"/>
</dbReference>
<dbReference type="FunFam" id="1.10.3210.10:FF:000018">
    <property type="entry name" value="Two-component system response regulator"/>
    <property type="match status" value="1"/>
</dbReference>
<dbReference type="OrthoDB" id="9816273at2"/>
<evidence type="ECO:0000256" key="1">
    <source>
        <dbReference type="ARBA" id="ARBA00022801"/>
    </source>
</evidence>
<accession>A0A545U8H8</accession>
<reference evidence="6 7" key="1">
    <citation type="submission" date="2019-07" db="EMBL/GenBank/DDBJ databases">
        <title>Draft genome for Aliikangiella sp. M105.</title>
        <authorList>
            <person name="Wang G."/>
        </authorList>
    </citation>
    <scope>NUCLEOTIDE SEQUENCE [LARGE SCALE GENOMIC DNA]</scope>
    <source>
        <strain evidence="6 7">M105</strain>
    </source>
</reference>
<dbReference type="PROSITE" id="PS50110">
    <property type="entry name" value="RESPONSE_REGULATORY"/>
    <property type="match status" value="1"/>
</dbReference>
<dbReference type="PANTHER" id="PTHR45228:SF9">
    <property type="entry name" value="3'3'-CGAMP-SPECIFIC PHOSPHODIESTERASE 2"/>
    <property type="match status" value="1"/>
</dbReference>
<dbReference type="InterPro" id="IPR001789">
    <property type="entry name" value="Sig_transdc_resp-reg_receiver"/>
</dbReference>
<dbReference type="SUPFAM" id="SSF52172">
    <property type="entry name" value="CheY-like"/>
    <property type="match status" value="1"/>
</dbReference>
<name>A0A545U8H8_9GAMM</name>
<dbReference type="CDD" id="cd00077">
    <property type="entry name" value="HDc"/>
    <property type="match status" value="1"/>
</dbReference>
<dbReference type="Gene3D" id="3.40.50.2300">
    <property type="match status" value="1"/>
</dbReference>
<keyword evidence="1" id="KW-0378">Hydrolase</keyword>
<dbReference type="GO" id="GO:0000160">
    <property type="term" value="P:phosphorelay signal transduction system"/>
    <property type="evidence" value="ECO:0007669"/>
    <property type="project" value="InterPro"/>
</dbReference>
<evidence type="ECO:0000313" key="7">
    <source>
        <dbReference type="Proteomes" id="UP000315439"/>
    </source>
</evidence>
<feature type="modified residue" description="4-aspartylphosphate" evidence="2">
    <location>
        <position position="84"/>
    </location>
</feature>
<evidence type="ECO:0000259" key="4">
    <source>
        <dbReference type="PROSITE" id="PS50110"/>
    </source>
</evidence>
<dbReference type="EMBL" id="VIKS01000011">
    <property type="protein sequence ID" value="TQV85776.1"/>
    <property type="molecule type" value="Genomic_DNA"/>
</dbReference>
<dbReference type="PANTHER" id="PTHR45228">
    <property type="entry name" value="CYCLIC DI-GMP PHOSPHODIESTERASE TM_0186-RELATED"/>
    <property type="match status" value="1"/>
</dbReference>
<organism evidence="6 7">
    <name type="scientific">Aliikangiella coralliicola</name>
    <dbReference type="NCBI Taxonomy" id="2592383"/>
    <lineage>
        <taxon>Bacteria</taxon>
        <taxon>Pseudomonadati</taxon>
        <taxon>Pseudomonadota</taxon>
        <taxon>Gammaproteobacteria</taxon>
        <taxon>Oceanospirillales</taxon>
        <taxon>Pleioneaceae</taxon>
        <taxon>Aliikangiella</taxon>
    </lineage>
</organism>
<keyword evidence="2" id="KW-0597">Phosphoprotein</keyword>
<comment type="caution">
    <text evidence="6">The sequence shown here is derived from an EMBL/GenBank/DDBJ whole genome shotgun (WGS) entry which is preliminary data.</text>
</comment>
<evidence type="ECO:0000313" key="6">
    <source>
        <dbReference type="EMBL" id="TQV85776.1"/>
    </source>
</evidence>
<dbReference type="SMART" id="SM00471">
    <property type="entry name" value="HDc"/>
    <property type="match status" value="1"/>
</dbReference>
<evidence type="ECO:0000256" key="3">
    <source>
        <dbReference type="SAM" id="MobiDB-lite"/>
    </source>
</evidence>
<dbReference type="GO" id="GO:0009214">
    <property type="term" value="P:cyclic nucleotide catabolic process"/>
    <property type="evidence" value="ECO:0007669"/>
    <property type="project" value="UniProtKB-ARBA"/>
</dbReference>
<protein>
    <submittedName>
        <fullName evidence="6">DUF3369 domain-containing protein</fullName>
    </submittedName>
</protein>
<evidence type="ECO:0000256" key="2">
    <source>
        <dbReference type="PROSITE-ProRule" id="PRU00169"/>
    </source>
</evidence>
<dbReference type="GO" id="GO:0004112">
    <property type="term" value="F:cyclic-nucleotide phosphodiesterase activity"/>
    <property type="evidence" value="ECO:0007669"/>
    <property type="project" value="UniProtKB-ARBA"/>
</dbReference>
<gene>
    <name evidence="6" type="ORF">FLL46_17785</name>
</gene>
<dbReference type="InterPro" id="IPR021800">
    <property type="entry name" value="DUF3369"/>
</dbReference>
<feature type="domain" description="Response regulatory" evidence="4">
    <location>
        <begin position="30"/>
        <end position="153"/>
    </location>
</feature>
<dbReference type="Pfam" id="PF00072">
    <property type="entry name" value="Response_reg"/>
    <property type="match status" value="1"/>
</dbReference>
<evidence type="ECO:0000259" key="5">
    <source>
        <dbReference type="PROSITE" id="PS51832"/>
    </source>
</evidence>
<dbReference type="InterPro" id="IPR003607">
    <property type="entry name" value="HD/PDEase_dom"/>
</dbReference>
<dbReference type="InterPro" id="IPR052020">
    <property type="entry name" value="Cyclic_di-GMP/3'3'-cGAMP_PDE"/>
</dbReference>
<feature type="domain" description="HD-GYP" evidence="5">
    <location>
        <begin position="319"/>
        <end position="516"/>
    </location>
</feature>
<dbReference type="Pfam" id="PF11849">
    <property type="entry name" value="DUF3369"/>
    <property type="match status" value="1"/>
</dbReference>
<keyword evidence="7" id="KW-1185">Reference proteome</keyword>
<dbReference type="CDD" id="cd00156">
    <property type="entry name" value="REC"/>
    <property type="match status" value="1"/>
</dbReference>
<dbReference type="InterPro" id="IPR011006">
    <property type="entry name" value="CheY-like_superfamily"/>
</dbReference>
<dbReference type="PROSITE" id="PS51832">
    <property type="entry name" value="HD_GYP"/>
    <property type="match status" value="1"/>
</dbReference>
<dbReference type="Proteomes" id="UP000315439">
    <property type="component" value="Unassembled WGS sequence"/>
</dbReference>
<sequence>MTGSDELIFQDENDNSDNNQSDNKIKDSWNLLVVDDEPEVHQVTKLALRNFTFQDTPLDIKSAYSASEAKQVMSENSFAVVLLDVVMETDHAGLELARWVREDLKDHHVRIILRTGQPGQAPERDVITDYDINDYKEKTELTSNKLYTLMCSSLRSYRDIIALHRNKLGLEGIITGTGKIFAQHSLRELTQGALDQLTALLKVSEGAFYGELEGIAATLSGDENQILAATGKFSDFVSEHIEDAVKNITRQKLLEHLQQHGNYFADGYFIGVYRSHLKRKNILYLEGLPKLSELDRHLLQIFCNHIGIAFDNISMFEEVEITQREIVYRLSEAVESRSKETSFHVKRMAEICHLLAKKSGFDERDLEIIRMAAPLHDIGKIAIPDSILNKPGKLVDDEWEIMKTHAQLGHDILADSKLEVLQIGAKIAGEHHEKWDGSGYPNGKKGEEISIHARIAAIADVFDALYNRRCYKEPWPLSKIIDFIQSESDKHFDPELSHILIHNMAEIVAIQNQYPD</sequence>
<dbReference type="RefSeq" id="WP_142932695.1">
    <property type="nucleotide sequence ID" value="NZ_ML660167.1"/>
</dbReference>
<dbReference type="SUPFAM" id="SSF109604">
    <property type="entry name" value="HD-domain/PDEase-like"/>
    <property type="match status" value="1"/>
</dbReference>